<reference evidence="6 7" key="1">
    <citation type="submission" date="2018-06" db="EMBL/GenBank/DDBJ databases">
        <title>Streptomyces reniochalinae sp. nov. and Streptomyces diacarnus sp. nov. from marine sponges.</title>
        <authorList>
            <person name="Li L."/>
        </authorList>
    </citation>
    <scope>NUCLEOTIDE SEQUENCE [LARGE SCALE GENOMIC DNA]</scope>
    <source>
        <strain evidence="6 7">LHW50302</strain>
    </source>
</reference>
<comment type="caution">
    <text evidence="6">The sequence shown here is derived from an EMBL/GenBank/DDBJ whole genome shotgun (WGS) entry which is preliminary data.</text>
</comment>
<gene>
    <name evidence="6" type="ORF">DQ392_23880</name>
</gene>
<dbReference type="Gene3D" id="3.90.1150.10">
    <property type="entry name" value="Aspartate Aminotransferase, domain 1"/>
    <property type="match status" value="1"/>
</dbReference>
<keyword evidence="6" id="KW-0808">Transferase</keyword>
<evidence type="ECO:0000256" key="2">
    <source>
        <dbReference type="ARBA" id="ARBA00037999"/>
    </source>
</evidence>
<dbReference type="EMBL" id="QOIM01000041">
    <property type="protein sequence ID" value="RCG15485.1"/>
    <property type="molecule type" value="Genomic_DNA"/>
</dbReference>
<dbReference type="InterPro" id="IPR015424">
    <property type="entry name" value="PyrdxlP-dep_Trfase"/>
</dbReference>
<evidence type="ECO:0000256" key="3">
    <source>
        <dbReference type="PIRSR" id="PIRSR000390-1"/>
    </source>
</evidence>
<proteinExistence type="inferred from homology"/>
<dbReference type="GO" id="GO:0000271">
    <property type="term" value="P:polysaccharide biosynthetic process"/>
    <property type="evidence" value="ECO:0007669"/>
    <property type="project" value="TreeGrafter"/>
</dbReference>
<keyword evidence="1 4" id="KW-0663">Pyridoxal phosphate</keyword>
<evidence type="ECO:0000256" key="4">
    <source>
        <dbReference type="PIRSR" id="PIRSR000390-2"/>
    </source>
</evidence>
<feature type="active site" description="Proton acceptor" evidence="3">
    <location>
        <position position="201"/>
    </location>
</feature>
<feature type="modified residue" description="N6-(pyridoxal phosphate)lysine" evidence="4">
    <location>
        <position position="201"/>
    </location>
</feature>
<protein>
    <submittedName>
        <fullName evidence="6">DegT/DnrJ/EryC1/StrS family aminotransferase</fullName>
    </submittedName>
</protein>
<dbReference type="InterPro" id="IPR000653">
    <property type="entry name" value="DegT/StrS_aminotransferase"/>
</dbReference>
<dbReference type="OrthoDB" id="9804264at2"/>
<comment type="similarity">
    <text evidence="2 5">Belongs to the DegT/DnrJ/EryC1 family.</text>
</comment>
<evidence type="ECO:0000313" key="6">
    <source>
        <dbReference type="EMBL" id="RCG15485.1"/>
    </source>
</evidence>
<dbReference type="SUPFAM" id="SSF53383">
    <property type="entry name" value="PLP-dependent transferases"/>
    <property type="match status" value="1"/>
</dbReference>
<dbReference type="PIRSF" id="PIRSF000390">
    <property type="entry name" value="PLP_StrS"/>
    <property type="match status" value="1"/>
</dbReference>
<evidence type="ECO:0000256" key="1">
    <source>
        <dbReference type="ARBA" id="ARBA00022898"/>
    </source>
</evidence>
<keyword evidence="7" id="KW-1185">Reference proteome</keyword>
<dbReference type="PANTHER" id="PTHR30244">
    <property type="entry name" value="TRANSAMINASE"/>
    <property type="match status" value="1"/>
</dbReference>
<dbReference type="PANTHER" id="PTHR30244:SF36">
    <property type="entry name" value="3-OXO-GLUCOSE-6-PHOSPHATE:GLUTAMATE AMINOTRANSFERASE"/>
    <property type="match status" value="1"/>
</dbReference>
<dbReference type="Proteomes" id="UP000253507">
    <property type="component" value="Unassembled WGS sequence"/>
</dbReference>
<dbReference type="GO" id="GO:0008483">
    <property type="term" value="F:transaminase activity"/>
    <property type="evidence" value="ECO:0007669"/>
    <property type="project" value="UniProtKB-KW"/>
</dbReference>
<dbReference type="Pfam" id="PF01041">
    <property type="entry name" value="DegT_DnrJ_EryC1"/>
    <property type="match status" value="1"/>
</dbReference>
<sequence length="409" mass="44191">MSGGVERRSGPRAGTDEVPFFSQATTFGVLWPLVEERVNEVFATGKFSHGRHVAEWERELAAYTGAGFAVGVNSGTDALVLLLRACGLRRSEGVLVPAYSFVATASSVVLAGGRPEFVDIDPVTYAMDAAALESAVTPASRFVMPAHLFHQMADMAALGAVASRCGLTLVEDSAEGIGMRQYGRHAGLHGKGGVLSFFPSKTLGALGDAGAVLTDDPEVAEMVRALRHHGRLGPTLGDFATISTETDVPGYNSKMDDIQAAVLSAKLTCLDNDIARRDELAAAYHERLRDIPGITRLPHVVERPARNTERPRDGGESRPVYYVYLIEADDRDRLAEHLARHGVGTEIYYPTPLHLQPCFAHLGHSRGDFPRAEAASARALALPLYPDLDVEQIDRVSETIREFYTGKPT</sequence>
<dbReference type="GO" id="GO:0030170">
    <property type="term" value="F:pyridoxal phosphate binding"/>
    <property type="evidence" value="ECO:0007669"/>
    <property type="project" value="TreeGrafter"/>
</dbReference>
<dbReference type="InterPro" id="IPR015421">
    <property type="entry name" value="PyrdxlP-dep_Trfase_major"/>
</dbReference>
<dbReference type="Gene3D" id="3.40.640.10">
    <property type="entry name" value="Type I PLP-dependent aspartate aminotransferase-like (Major domain)"/>
    <property type="match status" value="1"/>
</dbReference>
<organism evidence="6 7">
    <name type="scientific">Streptomyces reniochalinae</name>
    <dbReference type="NCBI Taxonomy" id="2250578"/>
    <lineage>
        <taxon>Bacteria</taxon>
        <taxon>Bacillati</taxon>
        <taxon>Actinomycetota</taxon>
        <taxon>Actinomycetes</taxon>
        <taxon>Kitasatosporales</taxon>
        <taxon>Streptomycetaceae</taxon>
        <taxon>Streptomyces</taxon>
    </lineage>
</organism>
<dbReference type="CDD" id="cd00616">
    <property type="entry name" value="AHBA_syn"/>
    <property type="match status" value="1"/>
</dbReference>
<evidence type="ECO:0000256" key="5">
    <source>
        <dbReference type="RuleBase" id="RU004508"/>
    </source>
</evidence>
<evidence type="ECO:0000313" key="7">
    <source>
        <dbReference type="Proteomes" id="UP000253507"/>
    </source>
</evidence>
<name>A0A367ECU4_9ACTN</name>
<keyword evidence="6" id="KW-0032">Aminotransferase</keyword>
<dbReference type="InterPro" id="IPR015422">
    <property type="entry name" value="PyrdxlP-dep_Trfase_small"/>
</dbReference>
<accession>A0A367ECU4</accession>
<dbReference type="AlphaFoldDB" id="A0A367ECU4"/>